<dbReference type="Gene3D" id="3.40.50.2300">
    <property type="match status" value="1"/>
</dbReference>
<dbReference type="EMBL" id="FOYZ01000006">
    <property type="protein sequence ID" value="SFR80937.1"/>
    <property type="molecule type" value="Genomic_DNA"/>
</dbReference>
<dbReference type="PANTHER" id="PTHR37299">
    <property type="entry name" value="TRANSCRIPTIONAL REGULATOR-RELATED"/>
    <property type="match status" value="1"/>
</dbReference>
<dbReference type="SUPFAM" id="SSF52172">
    <property type="entry name" value="CheY-like"/>
    <property type="match status" value="1"/>
</dbReference>
<dbReference type="InterPro" id="IPR046947">
    <property type="entry name" value="LytR-like"/>
</dbReference>
<keyword evidence="6" id="KW-1185">Reference proteome</keyword>
<dbReference type="PANTHER" id="PTHR37299:SF1">
    <property type="entry name" value="STAGE 0 SPORULATION PROTEIN A HOMOLOG"/>
    <property type="match status" value="1"/>
</dbReference>
<dbReference type="Pfam" id="PF04397">
    <property type="entry name" value="LytTR"/>
    <property type="match status" value="1"/>
</dbReference>
<feature type="modified residue" description="4-aspartylphosphate" evidence="3">
    <location>
        <position position="59"/>
    </location>
</feature>
<accession>A0A1I6JPQ6</accession>
<evidence type="ECO:0000256" key="2">
    <source>
        <dbReference type="ARBA" id="ARBA00024867"/>
    </source>
</evidence>
<dbReference type="AlphaFoldDB" id="A0A1I6JPQ6"/>
<organism evidence="5 6">
    <name type="scientific">Anaeromicropila populeti</name>
    <dbReference type="NCBI Taxonomy" id="37658"/>
    <lineage>
        <taxon>Bacteria</taxon>
        <taxon>Bacillati</taxon>
        <taxon>Bacillota</taxon>
        <taxon>Clostridia</taxon>
        <taxon>Lachnospirales</taxon>
        <taxon>Lachnospiraceae</taxon>
        <taxon>Anaeromicropila</taxon>
    </lineage>
</organism>
<evidence type="ECO:0000259" key="4">
    <source>
        <dbReference type="PROSITE" id="PS50110"/>
    </source>
</evidence>
<name>A0A1I6JPQ6_9FIRM</name>
<gene>
    <name evidence="5" type="ORF">SAMN05661086_01847</name>
</gene>
<protein>
    <recommendedName>
        <fullName evidence="1">Stage 0 sporulation protein A homolog</fullName>
    </recommendedName>
</protein>
<dbReference type="InterPro" id="IPR011006">
    <property type="entry name" value="CheY-like_superfamily"/>
</dbReference>
<dbReference type="SMART" id="SM00448">
    <property type="entry name" value="REC"/>
    <property type="match status" value="1"/>
</dbReference>
<dbReference type="RefSeq" id="WP_177214655.1">
    <property type="nucleotide sequence ID" value="NZ_FOYZ01000006.1"/>
</dbReference>
<dbReference type="Gene3D" id="2.40.50.1020">
    <property type="entry name" value="LytTr DNA-binding domain"/>
    <property type="match status" value="1"/>
</dbReference>
<proteinExistence type="predicted"/>
<reference evidence="5 6" key="1">
    <citation type="submission" date="2016-10" db="EMBL/GenBank/DDBJ databases">
        <authorList>
            <person name="de Groot N.N."/>
        </authorList>
    </citation>
    <scope>NUCLEOTIDE SEQUENCE [LARGE SCALE GENOMIC DNA]</scope>
    <source>
        <strain evidence="5 6">743A</strain>
    </source>
</reference>
<evidence type="ECO:0000313" key="6">
    <source>
        <dbReference type="Proteomes" id="UP000199659"/>
    </source>
</evidence>
<dbReference type="InterPro" id="IPR007492">
    <property type="entry name" value="LytTR_DNA-bd_dom"/>
</dbReference>
<comment type="function">
    <text evidence="2">May play the central regulatory role in sporulation. It may be an element of the effector pathway responsible for the activation of sporulation genes in response to nutritional stress. Spo0A may act in concert with spo0H (a sigma factor) to control the expression of some genes that are critical to the sporulation process.</text>
</comment>
<keyword evidence="3" id="KW-0597">Phosphoprotein</keyword>
<dbReference type="Proteomes" id="UP000199659">
    <property type="component" value="Unassembled WGS sequence"/>
</dbReference>
<dbReference type="Pfam" id="PF00072">
    <property type="entry name" value="Response_reg"/>
    <property type="match status" value="1"/>
</dbReference>
<dbReference type="InterPro" id="IPR001789">
    <property type="entry name" value="Sig_transdc_resp-reg_receiver"/>
</dbReference>
<sequence length="247" mass="28306">MLNVLIFDDDKLSVDINKACVIRFAETLNVPVEVNCYTKMEQGLVELMNKKRVHMAILDIDLDDPNQNGLEIAKMILEKNPLVIIIFVTSYSEYALDACDMLAFGFLQKPVETEKFKKLFRKALVQIKGIHTIKNDTIIEITSNRTNHLLKESSILYIEKIGQTVEVTTVSGESYVTYRTLQSYESILSDLFIKINSGVLVNKSKIVKISGRTVVMADKKEHSITIRKCKYVSQEYKNYIRENRLIT</sequence>
<dbReference type="STRING" id="37658.SAMN05661086_01847"/>
<dbReference type="GO" id="GO:0003677">
    <property type="term" value="F:DNA binding"/>
    <property type="evidence" value="ECO:0007669"/>
    <property type="project" value="InterPro"/>
</dbReference>
<dbReference type="GO" id="GO:0000156">
    <property type="term" value="F:phosphorelay response regulator activity"/>
    <property type="evidence" value="ECO:0007669"/>
    <property type="project" value="InterPro"/>
</dbReference>
<dbReference type="SMART" id="SM00850">
    <property type="entry name" value="LytTR"/>
    <property type="match status" value="1"/>
</dbReference>
<feature type="domain" description="Response regulatory" evidence="4">
    <location>
        <begin position="3"/>
        <end position="124"/>
    </location>
</feature>
<evidence type="ECO:0000256" key="3">
    <source>
        <dbReference type="PROSITE-ProRule" id="PRU00169"/>
    </source>
</evidence>
<evidence type="ECO:0000313" key="5">
    <source>
        <dbReference type="EMBL" id="SFR80937.1"/>
    </source>
</evidence>
<dbReference type="PROSITE" id="PS50110">
    <property type="entry name" value="RESPONSE_REGULATORY"/>
    <property type="match status" value="1"/>
</dbReference>
<evidence type="ECO:0000256" key="1">
    <source>
        <dbReference type="ARBA" id="ARBA00018672"/>
    </source>
</evidence>